<organism evidence="1 2">
    <name type="scientific">Heliocybe sulcata</name>
    <dbReference type="NCBI Taxonomy" id="5364"/>
    <lineage>
        <taxon>Eukaryota</taxon>
        <taxon>Fungi</taxon>
        <taxon>Dikarya</taxon>
        <taxon>Basidiomycota</taxon>
        <taxon>Agaricomycotina</taxon>
        <taxon>Agaricomycetes</taxon>
        <taxon>Gloeophyllales</taxon>
        <taxon>Gloeophyllaceae</taxon>
        <taxon>Heliocybe</taxon>
    </lineage>
</organism>
<evidence type="ECO:0000313" key="1">
    <source>
        <dbReference type="EMBL" id="TFK54212.1"/>
    </source>
</evidence>
<reference evidence="1 2" key="1">
    <citation type="journal article" date="2019" name="Nat. Ecol. Evol.">
        <title>Megaphylogeny resolves global patterns of mushroom evolution.</title>
        <authorList>
            <person name="Varga T."/>
            <person name="Krizsan K."/>
            <person name="Foldi C."/>
            <person name="Dima B."/>
            <person name="Sanchez-Garcia M."/>
            <person name="Sanchez-Ramirez S."/>
            <person name="Szollosi G.J."/>
            <person name="Szarkandi J.G."/>
            <person name="Papp V."/>
            <person name="Albert L."/>
            <person name="Andreopoulos W."/>
            <person name="Angelini C."/>
            <person name="Antonin V."/>
            <person name="Barry K.W."/>
            <person name="Bougher N.L."/>
            <person name="Buchanan P."/>
            <person name="Buyck B."/>
            <person name="Bense V."/>
            <person name="Catcheside P."/>
            <person name="Chovatia M."/>
            <person name="Cooper J."/>
            <person name="Damon W."/>
            <person name="Desjardin D."/>
            <person name="Finy P."/>
            <person name="Geml J."/>
            <person name="Haridas S."/>
            <person name="Hughes K."/>
            <person name="Justo A."/>
            <person name="Karasinski D."/>
            <person name="Kautmanova I."/>
            <person name="Kiss B."/>
            <person name="Kocsube S."/>
            <person name="Kotiranta H."/>
            <person name="LaButti K.M."/>
            <person name="Lechner B.E."/>
            <person name="Liimatainen K."/>
            <person name="Lipzen A."/>
            <person name="Lukacs Z."/>
            <person name="Mihaltcheva S."/>
            <person name="Morgado L.N."/>
            <person name="Niskanen T."/>
            <person name="Noordeloos M.E."/>
            <person name="Ohm R.A."/>
            <person name="Ortiz-Santana B."/>
            <person name="Ovrebo C."/>
            <person name="Racz N."/>
            <person name="Riley R."/>
            <person name="Savchenko A."/>
            <person name="Shiryaev A."/>
            <person name="Soop K."/>
            <person name="Spirin V."/>
            <person name="Szebenyi C."/>
            <person name="Tomsovsky M."/>
            <person name="Tulloss R.E."/>
            <person name="Uehling J."/>
            <person name="Grigoriev I.V."/>
            <person name="Vagvolgyi C."/>
            <person name="Papp T."/>
            <person name="Martin F.M."/>
            <person name="Miettinen O."/>
            <person name="Hibbett D.S."/>
            <person name="Nagy L.G."/>
        </authorList>
    </citation>
    <scope>NUCLEOTIDE SEQUENCE [LARGE SCALE GENOMIC DNA]</scope>
    <source>
        <strain evidence="1 2">OMC1185</strain>
    </source>
</reference>
<protein>
    <submittedName>
        <fullName evidence="1">Uncharacterized protein</fullName>
    </submittedName>
</protein>
<name>A0A5C3NAC4_9AGAM</name>
<keyword evidence="2" id="KW-1185">Reference proteome</keyword>
<evidence type="ECO:0000313" key="2">
    <source>
        <dbReference type="Proteomes" id="UP000305948"/>
    </source>
</evidence>
<gene>
    <name evidence="1" type="ORF">OE88DRAFT_1165410</name>
</gene>
<dbReference type="Proteomes" id="UP000305948">
    <property type="component" value="Unassembled WGS sequence"/>
</dbReference>
<accession>A0A5C3NAC4</accession>
<sequence>MINRTEYVVPSWRPSGPRLIASRPRLLDEATYYHRQLRWVTSECREARSREGAQGLMSMMGMMISGVHSPLPSNISSINCPVAGGCSCRAMLSRRRRPRISITVPGTPVFQGRASPTPHEQIHLAHIRSWMWLSTQAIRIHGLRNGYTWLYFCSAASGRVHRSSHVVLMIGVCCR</sequence>
<dbReference type="AlphaFoldDB" id="A0A5C3NAC4"/>
<dbReference type="EMBL" id="ML213506">
    <property type="protein sequence ID" value="TFK54212.1"/>
    <property type="molecule type" value="Genomic_DNA"/>
</dbReference>
<proteinExistence type="predicted"/>